<dbReference type="Pfam" id="PF22536">
    <property type="entry name" value="WHD_POLR3C"/>
    <property type="match status" value="1"/>
</dbReference>
<dbReference type="PANTHER" id="PTHR12949:SF0">
    <property type="entry name" value="DNA-DIRECTED RNA POLYMERASE III SUBUNIT RPC3"/>
    <property type="match status" value="1"/>
</dbReference>
<evidence type="ECO:0000259" key="8">
    <source>
        <dbReference type="Pfam" id="PF22536"/>
    </source>
</evidence>
<feature type="domain" description="RNA polymerase III subunit RPC82-related helix-turn-helix" evidence="7">
    <location>
        <begin position="6"/>
        <end position="61"/>
    </location>
</feature>
<feature type="compositionally biased region" description="Basic and acidic residues" evidence="6">
    <location>
        <begin position="240"/>
        <end position="268"/>
    </location>
</feature>
<dbReference type="GO" id="GO:0003697">
    <property type="term" value="F:single-stranded DNA binding"/>
    <property type="evidence" value="ECO:0007669"/>
    <property type="project" value="UniProtKB-UniRule"/>
</dbReference>
<dbReference type="OrthoDB" id="272392at2759"/>
<sequence>MTFYQELCLDILDSFGNVTKTIAETLLRQGASQISDISKATLLPPHEVRIGLATLYTHNIVSKTKEGYKIFPLHILSRLRFPQFIHLVKKKYKKKSHPVIVEYLLIVGTSSAAKIIEDLTTPNNKYTKEIFTQIEIQQAINELIRDLLIIDPSYSIFTQIQNPDNKRFAEKKTEEIEEKAKSKKRKKKEINEYEPIKIEINTETVRKFHSLDFDAKNYLNTINEENIETNEEITNLDNQNEMKENVEKSKKENKEEDEKNKENEDEKKKSRKSKSKKSKHKHEHKHKHKHKHSKSKEKSKKEKSKKKKIDQIKSKMEIIQENKSQVHIDNSAIILQINLSHFITLYRNHLITKYISNTVREDIGEAASAILDIVNFAEMNYKLTNIKGLEKYENLHFQFSFSRKCLLKIFPESNSQRPQHNKIIDILCDERIRLLRDIELESLLQSHKSKNNSKVFTSEILKQRSSNLVFDLSTISQKMKERILSGIVSKRFGSKSFRIFNLLLRKGMLEEKIIANMTLFSPQETKQELYRLLQEKVVFLQPIPRSSDNSHARALYLWKVNFDLFAQQNLDKIHQSAHNLLIRMTYELMKAENLNKKELQGLLTDEDKNNLSNLGNKVMCLENAILQLDKEMTVLRDL</sequence>
<comment type="similarity">
    <text evidence="5">Belongs to the eukaryotic RPC3/POLR3C RNA polymerase subunit family.</text>
</comment>
<evidence type="ECO:0000259" key="7">
    <source>
        <dbReference type="Pfam" id="PF08221"/>
    </source>
</evidence>
<keyword evidence="10" id="KW-1185">Reference proteome</keyword>
<dbReference type="OMA" id="DILCDER"/>
<evidence type="ECO:0000256" key="5">
    <source>
        <dbReference type="RuleBase" id="RU367076"/>
    </source>
</evidence>
<protein>
    <recommendedName>
        <fullName evidence="5">DNA-directed RNA polymerase III subunit RPC3</fullName>
        <shortName evidence="5">RNA polymerase III subunit C3</shortName>
    </recommendedName>
</protein>
<feature type="region of interest" description="Disordered" evidence="6">
    <location>
        <begin position="230"/>
        <end position="313"/>
    </location>
</feature>
<dbReference type="Gene3D" id="1.10.10.10">
    <property type="entry name" value="Winged helix-like DNA-binding domain superfamily/Winged helix DNA-binding domain"/>
    <property type="match status" value="3"/>
</dbReference>
<feature type="domain" description="DNA-directed RNA polymerase III subunit RPC3 winged-helix" evidence="8">
    <location>
        <begin position="485"/>
        <end position="560"/>
    </location>
</feature>
<comment type="caution">
    <text evidence="9">The sequence shown here is derived from an EMBL/GenBank/DDBJ whole genome shotgun (WGS) entry which is preliminary data.</text>
</comment>
<evidence type="ECO:0000313" key="10">
    <source>
        <dbReference type="Proteomes" id="UP001149090"/>
    </source>
</evidence>
<feature type="compositionally biased region" description="Basic residues" evidence="6">
    <location>
        <begin position="269"/>
        <end position="308"/>
    </location>
</feature>
<dbReference type="InterPro" id="IPR013197">
    <property type="entry name" value="RNA_pol_III_RPC82-rel_HTH"/>
</dbReference>
<dbReference type="EMBL" id="JAPDFW010000054">
    <property type="protein sequence ID" value="KAJ5078317.1"/>
    <property type="molecule type" value="Genomic_DNA"/>
</dbReference>
<dbReference type="Pfam" id="PF08221">
    <property type="entry name" value="HTH_9"/>
    <property type="match status" value="1"/>
</dbReference>
<evidence type="ECO:0000313" key="9">
    <source>
        <dbReference type="EMBL" id="KAJ5078317.1"/>
    </source>
</evidence>
<keyword evidence="3 5" id="KW-0804">Transcription</keyword>
<keyword evidence="4 5" id="KW-0539">Nucleus</keyword>
<comment type="subcellular location">
    <subcellularLocation>
        <location evidence="1 5">Nucleus</location>
    </subcellularLocation>
</comment>
<dbReference type="InterPro" id="IPR036388">
    <property type="entry name" value="WH-like_DNA-bd_sf"/>
</dbReference>
<dbReference type="Proteomes" id="UP001149090">
    <property type="component" value="Unassembled WGS sequence"/>
</dbReference>
<proteinExistence type="inferred from homology"/>
<dbReference type="AlphaFoldDB" id="A0A9Q0LSP7"/>
<evidence type="ECO:0000256" key="6">
    <source>
        <dbReference type="SAM" id="MobiDB-lite"/>
    </source>
</evidence>
<dbReference type="InterPro" id="IPR055207">
    <property type="entry name" value="POLR3C_WHD"/>
</dbReference>
<name>A0A9Q0LSP7_ANAIG</name>
<evidence type="ECO:0000256" key="2">
    <source>
        <dbReference type="ARBA" id="ARBA00022478"/>
    </source>
</evidence>
<evidence type="ECO:0000256" key="1">
    <source>
        <dbReference type="ARBA" id="ARBA00004123"/>
    </source>
</evidence>
<keyword evidence="2 5" id="KW-0240">DNA-directed RNA polymerase</keyword>
<accession>A0A9Q0LSP7</accession>
<evidence type="ECO:0000256" key="4">
    <source>
        <dbReference type="ARBA" id="ARBA00023242"/>
    </source>
</evidence>
<organism evidence="9 10">
    <name type="scientific">Anaeramoeba ignava</name>
    <name type="common">Anaerobic marine amoeba</name>
    <dbReference type="NCBI Taxonomy" id="1746090"/>
    <lineage>
        <taxon>Eukaryota</taxon>
        <taxon>Metamonada</taxon>
        <taxon>Anaeramoebidae</taxon>
        <taxon>Anaeramoeba</taxon>
    </lineage>
</organism>
<comment type="subunit">
    <text evidence="5">Component of the RNA polymerase III (Pol III) complex consisting of 17 subunits.</text>
</comment>
<comment type="function">
    <text evidence="5">DNA-dependent RNA polymerase catalyzes the transcription of DNA into RNA using the four ribonucleoside triphosphates as substrates. Specific core component of RNA polymerase III which synthesizes small RNAs, such as 5S rRNA and tRNAs.</text>
</comment>
<dbReference type="GO" id="GO:0005666">
    <property type="term" value="C:RNA polymerase III complex"/>
    <property type="evidence" value="ECO:0007669"/>
    <property type="project" value="UniProtKB-UniRule"/>
</dbReference>
<gene>
    <name evidence="9" type="ORF">M0811_05105</name>
</gene>
<dbReference type="PANTHER" id="PTHR12949">
    <property type="entry name" value="RNA POLYMERASE III DNA DIRECTED -RELATED"/>
    <property type="match status" value="1"/>
</dbReference>
<dbReference type="InterPro" id="IPR039748">
    <property type="entry name" value="RPC3"/>
</dbReference>
<reference evidence="9" key="1">
    <citation type="submission" date="2022-10" db="EMBL/GenBank/DDBJ databases">
        <title>Novel sulphate-reducing endosymbionts in the free-living metamonad Anaeramoeba.</title>
        <authorList>
            <person name="Jerlstrom-Hultqvist J."/>
            <person name="Cepicka I."/>
            <person name="Gallot-Lavallee L."/>
            <person name="Salas-Leiva D."/>
            <person name="Curtis B.A."/>
            <person name="Zahonova K."/>
            <person name="Pipaliya S."/>
            <person name="Dacks J."/>
            <person name="Roger A.J."/>
        </authorList>
    </citation>
    <scope>NUCLEOTIDE SEQUENCE</scope>
    <source>
        <strain evidence="9">BMAN</strain>
    </source>
</reference>
<evidence type="ECO:0000256" key="3">
    <source>
        <dbReference type="ARBA" id="ARBA00023163"/>
    </source>
</evidence>